<evidence type="ECO:0000313" key="3">
    <source>
        <dbReference type="Proteomes" id="UP000008812"/>
    </source>
</evidence>
<evidence type="ECO:0000313" key="2">
    <source>
        <dbReference type="EMBL" id="ACF07411.1"/>
    </source>
</evidence>
<dbReference type="KEGG" id="mat:MARTH_orf628"/>
<dbReference type="HOGENOM" id="CLU_031703_0_0_14"/>
<accession>B3PN09</accession>
<keyword evidence="1" id="KW-1133">Transmembrane helix</keyword>
<name>B3PN09_META1</name>
<organism evidence="2 3">
    <name type="scientific">Metamycoplasma arthritidis (strain 158L3-1)</name>
    <name type="common">Mycoplasma arthritidis</name>
    <dbReference type="NCBI Taxonomy" id="243272"/>
    <lineage>
        <taxon>Bacteria</taxon>
        <taxon>Bacillati</taxon>
        <taxon>Mycoplasmatota</taxon>
        <taxon>Mycoplasmoidales</taxon>
        <taxon>Metamycoplasmataceae</taxon>
        <taxon>Metamycoplasma</taxon>
    </lineage>
</organism>
<dbReference type="eggNOG" id="ENOG5030HWB">
    <property type="taxonomic scope" value="Bacteria"/>
</dbReference>
<keyword evidence="1" id="KW-0812">Transmembrane</keyword>
<gene>
    <name evidence="2" type="primary">potD1</name>
    <name evidence="2" type="ordered locus">MARTH_orf628</name>
</gene>
<keyword evidence="3" id="KW-1185">Reference proteome</keyword>
<feature type="transmembrane region" description="Helical" evidence="1">
    <location>
        <begin position="7"/>
        <end position="28"/>
    </location>
</feature>
<protein>
    <submittedName>
        <fullName evidence="2">Spermidine/putrescine ABC transporter substrate binding protein</fullName>
    </submittedName>
</protein>
<proteinExistence type="predicted"/>
<dbReference type="EMBL" id="CP001047">
    <property type="protein sequence ID" value="ACF07411.1"/>
    <property type="molecule type" value="Genomic_DNA"/>
</dbReference>
<dbReference type="RefSeq" id="WP_012498368.1">
    <property type="nucleotide sequence ID" value="NC_011025.1"/>
</dbReference>
<dbReference type="Proteomes" id="UP000008812">
    <property type="component" value="Chromosome"/>
</dbReference>
<sequence length="538" mass="63209">MNRKLTKILLVFLPIIIVFIVFISFLTIKLSGGYRPSIYNYESYLAPEIKNKLKQNYNYKEFKEVNEFTQALNAEKAIAGVGSDFQAAQLIIDNKIRKIDFTKIFNENANSWEYRKKLFRPAIVKHMEAFDRYIYDAIANKKHPKARILDQEKKTYDVDGDGKADHFYDYIIPYYSQDKGIAYNTNKSTRPHLDTEAATKELANQNGKLNWLEIVEILKKYNYKRFGWTNAYYDNLMLGAINKNVSNYNQITEENYKEYIDSFVDFVKKATGANIKDTDLNFMSNDGLELLNHLIEPKAKRSDAAVLYNGDALDAYYSRDNFDSVQDGNVRFIRPKNNYILMDVWIISQGLSDKDTNTLLQTLKENVYANNNVNSTLQSSLKTIEDKFFEEFKKHLTEDVIEFEKARLKSSYANDTNLDNILKEVDEFRKALIDNNYEKILELRNSKYKYFHKFFQDVFDQSEVPEIANFNYISYTPTDSLFYEFIKKWYFANDKIALEIYSQFNDGEIAGYKLLPYPIIDTNLRTKIVAYYYEKTRS</sequence>
<reference evidence="2 3" key="1">
    <citation type="journal article" date="2008" name="Infect. Immun.">
        <title>Genome of Mycoplasma arthritidis.</title>
        <authorList>
            <person name="Dybvig K."/>
            <person name="Zuhua C."/>
            <person name="Lao P."/>
            <person name="Jordan D.S."/>
            <person name="French C.T."/>
            <person name="Tu A.H."/>
            <person name="Loraine A.E."/>
        </authorList>
    </citation>
    <scope>NUCLEOTIDE SEQUENCE [LARGE SCALE GENOMIC DNA]</scope>
    <source>
        <strain evidence="2 3">158L3-1</strain>
    </source>
</reference>
<evidence type="ECO:0000256" key="1">
    <source>
        <dbReference type="SAM" id="Phobius"/>
    </source>
</evidence>
<dbReference type="STRING" id="243272.MARTH_orf628"/>
<dbReference type="AlphaFoldDB" id="B3PN09"/>
<keyword evidence="1" id="KW-0472">Membrane</keyword>